<evidence type="ECO:0000313" key="3">
    <source>
        <dbReference type="Proteomes" id="UP001162318"/>
    </source>
</evidence>
<evidence type="ECO:0000256" key="1">
    <source>
        <dbReference type="SAM" id="Phobius"/>
    </source>
</evidence>
<keyword evidence="1" id="KW-0472">Membrane</keyword>
<sequence>MRELVHRHCAAAQVAIILIARALLFALTLQNIIMANLDHASSDMSARVSGQ</sequence>
<evidence type="ECO:0000313" key="2">
    <source>
        <dbReference type="EMBL" id="MDH2135343.1"/>
    </source>
</evidence>
<proteinExistence type="predicted"/>
<gene>
    <name evidence="2" type="ORF">N5J77_29940</name>
</gene>
<organism evidence="2 3">
    <name type="scientific">Sphingobium yanoikuyae</name>
    <name type="common">Sphingomonas yanoikuyae</name>
    <dbReference type="NCBI Taxonomy" id="13690"/>
    <lineage>
        <taxon>Bacteria</taxon>
        <taxon>Pseudomonadati</taxon>
        <taxon>Pseudomonadota</taxon>
        <taxon>Alphaproteobacteria</taxon>
        <taxon>Sphingomonadales</taxon>
        <taxon>Sphingomonadaceae</taxon>
        <taxon>Sphingobium</taxon>
    </lineage>
</organism>
<comment type="caution">
    <text evidence="2">The sequence shown here is derived from an EMBL/GenBank/DDBJ whole genome shotgun (WGS) entry which is preliminary data.</text>
</comment>
<reference evidence="2" key="1">
    <citation type="submission" date="2022-09" db="EMBL/GenBank/DDBJ databases">
        <title>Intensive care unit water sources are persistently colonized with multi-drug resistant bacteria and are the site of extensive horizontal gene transfer of antibiotic resistance genes.</title>
        <authorList>
            <person name="Diorio-Toth L."/>
        </authorList>
    </citation>
    <scope>NUCLEOTIDE SEQUENCE</scope>
    <source>
        <strain evidence="2">GD03659</strain>
    </source>
</reference>
<accession>A0AA43BDD8</accession>
<dbReference type="RefSeq" id="WP_279776429.1">
    <property type="nucleotide sequence ID" value="NZ_JAOCKX010000118.1"/>
</dbReference>
<keyword evidence="1" id="KW-0812">Transmembrane</keyword>
<dbReference type="AlphaFoldDB" id="A0AA43BDD8"/>
<feature type="transmembrane region" description="Helical" evidence="1">
    <location>
        <begin position="12"/>
        <end position="33"/>
    </location>
</feature>
<protein>
    <submittedName>
        <fullName evidence="2">Uncharacterized protein</fullName>
    </submittedName>
</protein>
<keyword evidence="1" id="KW-1133">Transmembrane helix</keyword>
<dbReference type="Proteomes" id="UP001162318">
    <property type="component" value="Unassembled WGS sequence"/>
</dbReference>
<name>A0AA43BDD8_SPHYA</name>
<dbReference type="EMBL" id="JAOCKX010000118">
    <property type="protein sequence ID" value="MDH2135343.1"/>
    <property type="molecule type" value="Genomic_DNA"/>
</dbReference>